<proteinExistence type="predicted"/>
<organism evidence="1">
    <name type="scientific">Arundo donax</name>
    <name type="common">Giant reed</name>
    <name type="synonym">Donax arundinaceus</name>
    <dbReference type="NCBI Taxonomy" id="35708"/>
    <lineage>
        <taxon>Eukaryota</taxon>
        <taxon>Viridiplantae</taxon>
        <taxon>Streptophyta</taxon>
        <taxon>Embryophyta</taxon>
        <taxon>Tracheophyta</taxon>
        <taxon>Spermatophyta</taxon>
        <taxon>Magnoliopsida</taxon>
        <taxon>Liliopsida</taxon>
        <taxon>Poales</taxon>
        <taxon>Poaceae</taxon>
        <taxon>PACMAD clade</taxon>
        <taxon>Arundinoideae</taxon>
        <taxon>Arundineae</taxon>
        <taxon>Arundo</taxon>
    </lineage>
</organism>
<protein>
    <submittedName>
        <fullName evidence="1">Uncharacterized protein</fullName>
    </submittedName>
</protein>
<name>A0A0A8YHE5_ARUDO</name>
<accession>A0A0A8YHE5</accession>
<sequence>MHLSWAPAKHKYTPKDSQSNLLESYVANHS</sequence>
<evidence type="ECO:0000313" key="1">
    <source>
        <dbReference type="EMBL" id="JAD24870.1"/>
    </source>
</evidence>
<reference evidence="1" key="1">
    <citation type="submission" date="2014-09" db="EMBL/GenBank/DDBJ databases">
        <authorList>
            <person name="Magalhaes I.L.F."/>
            <person name="Oliveira U."/>
            <person name="Santos F.R."/>
            <person name="Vidigal T.H.D.A."/>
            <person name="Brescovit A.D."/>
            <person name="Santos A.J."/>
        </authorList>
    </citation>
    <scope>NUCLEOTIDE SEQUENCE</scope>
    <source>
        <tissue evidence="1">Shoot tissue taken approximately 20 cm above the soil surface</tissue>
    </source>
</reference>
<dbReference type="AlphaFoldDB" id="A0A0A8YHE5"/>
<reference evidence="1" key="2">
    <citation type="journal article" date="2015" name="Data Brief">
        <title>Shoot transcriptome of the giant reed, Arundo donax.</title>
        <authorList>
            <person name="Barrero R.A."/>
            <person name="Guerrero F.D."/>
            <person name="Moolhuijzen P."/>
            <person name="Goolsby J.A."/>
            <person name="Tidwell J."/>
            <person name="Bellgard S.E."/>
            <person name="Bellgard M.I."/>
        </authorList>
    </citation>
    <scope>NUCLEOTIDE SEQUENCE</scope>
    <source>
        <tissue evidence="1">Shoot tissue taken approximately 20 cm above the soil surface</tissue>
    </source>
</reference>
<dbReference type="EMBL" id="GBRH01273025">
    <property type="protein sequence ID" value="JAD24870.1"/>
    <property type="molecule type" value="Transcribed_RNA"/>
</dbReference>